<evidence type="ECO:0000313" key="2">
    <source>
        <dbReference type="Proteomes" id="UP001234297"/>
    </source>
</evidence>
<organism evidence="1 2">
    <name type="scientific">Persea americana</name>
    <name type="common">Avocado</name>
    <dbReference type="NCBI Taxonomy" id="3435"/>
    <lineage>
        <taxon>Eukaryota</taxon>
        <taxon>Viridiplantae</taxon>
        <taxon>Streptophyta</taxon>
        <taxon>Embryophyta</taxon>
        <taxon>Tracheophyta</taxon>
        <taxon>Spermatophyta</taxon>
        <taxon>Magnoliopsida</taxon>
        <taxon>Magnoliidae</taxon>
        <taxon>Laurales</taxon>
        <taxon>Lauraceae</taxon>
        <taxon>Persea</taxon>
    </lineage>
</organism>
<dbReference type="Proteomes" id="UP001234297">
    <property type="component" value="Chromosome 1"/>
</dbReference>
<accession>A0ACC2N100</accession>
<name>A0ACC2N100_PERAE</name>
<proteinExistence type="predicted"/>
<gene>
    <name evidence="1" type="ORF">MRB53_004014</name>
</gene>
<dbReference type="EMBL" id="CM056809">
    <property type="protein sequence ID" value="KAJ8650991.1"/>
    <property type="molecule type" value="Genomic_DNA"/>
</dbReference>
<comment type="caution">
    <text evidence="1">The sequence shown here is derived from an EMBL/GenBank/DDBJ whole genome shotgun (WGS) entry which is preliminary data.</text>
</comment>
<protein>
    <submittedName>
        <fullName evidence="1">Uncharacterized protein</fullName>
    </submittedName>
</protein>
<sequence>MAILGKVDQLLSPKGLSMTIAPLGAVSAVLFATPNAPGTRKYNMFVAQMGCAAIGVLALSAFGPGWLARSAALGASIGFMIWTRSVHPPAASLPILFIDGSKFRCLHLWYALFPGAAGCILLRLIIRIHDTAVKNEDPSFLFIWLLHSPRARSANDGIAVTNAGTAYFEEVADYAVGLLMDVLRRISASGCSVSSGLWSSIGDFPFFCFQDERLSKRYRLLRPWESPLPRDQFLAGHALSVRAILCSGLAPVNAELLESLPCLGCVVTTSAGVDHIDLPECLRRGVAVANSGAIFSEDAADYGVGLLLDVLRRISASDRNRRSKGLVLGRPCAVCEGDLVCHRSGVAVAVAVANAGIVFSEDTTDYAVGLLLDVLHRIFELDRYVQSGRWSSRGDYPLFGSKWTVIQASSCPHILSFDNDFLVTLMNEVALSFVVKKGGGILLVASLSASLHIGRLAVVM</sequence>
<evidence type="ECO:0000313" key="1">
    <source>
        <dbReference type="EMBL" id="KAJ8650991.1"/>
    </source>
</evidence>
<reference evidence="1 2" key="1">
    <citation type="journal article" date="2022" name="Hortic Res">
        <title>A haplotype resolved chromosomal level avocado genome allows analysis of novel avocado genes.</title>
        <authorList>
            <person name="Nath O."/>
            <person name="Fletcher S.J."/>
            <person name="Hayward A."/>
            <person name="Shaw L.M."/>
            <person name="Masouleh A.K."/>
            <person name="Furtado A."/>
            <person name="Henry R.J."/>
            <person name="Mitter N."/>
        </authorList>
    </citation>
    <scope>NUCLEOTIDE SEQUENCE [LARGE SCALE GENOMIC DNA]</scope>
    <source>
        <strain evidence="2">cv. Hass</strain>
    </source>
</reference>
<keyword evidence="2" id="KW-1185">Reference proteome</keyword>